<feature type="compositionally biased region" description="Polar residues" evidence="2">
    <location>
        <begin position="620"/>
        <end position="637"/>
    </location>
</feature>
<dbReference type="InterPro" id="IPR019835">
    <property type="entry name" value="SWIB_domain"/>
</dbReference>
<dbReference type="InParanoid" id="A0A078A0W9"/>
<evidence type="ECO:0000313" key="5">
    <source>
        <dbReference type="Proteomes" id="UP000039865"/>
    </source>
</evidence>
<dbReference type="Pfam" id="PF02201">
    <property type="entry name" value="SWIB"/>
    <property type="match status" value="1"/>
</dbReference>
<dbReference type="PANTHER" id="PTHR13844">
    <property type="entry name" value="SWI/SNF-RELATED MATRIX-ASSOCIATED ACTIN-DEPENDENT REGULATOR OF CHROMATIN SUBFAMILY D"/>
    <property type="match status" value="1"/>
</dbReference>
<feature type="domain" description="DM2" evidence="3">
    <location>
        <begin position="311"/>
        <end position="388"/>
    </location>
</feature>
<accession>A0A078A0W9</accession>
<dbReference type="InterPro" id="IPR003121">
    <property type="entry name" value="SWIB_MDM2_domain"/>
</dbReference>
<dbReference type="OrthoDB" id="295364at2759"/>
<dbReference type="AlphaFoldDB" id="A0A078A0W9"/>
<dbReference type="Gene3D" id="1.10.245.10">
    <property type="entry name" value="SWIB/MDM2 domain"/>
    <property type="match status" value="1"/>
</dbReference>
<evidence type="ECO:0000313" key="4">
    <source>
        <dbReference type="EMBL" id="CDW75123.1"/>
    </source>
</evidence>
<evidence type="ECO:0000256" key="1">
    <source>
        <dbReference type="SAM" id="Coils"/>
    </source>
</evidence>
<organism evidence="4 5">
    <name type="scientific">Stylonychia lemnae</name>
    <name type="common">Ciliate</name>
    <dbReference type="NCBI Taxonomy" id="5949"/>
    <lineage>
        <taxon>Eukaryota</taxon>
        <taxon>Sar</taxon>
        <taxon>Alveolata</taxon>
        <taxon>Ciliophora</taxon>
        <taxon>Intramacronucleata</taxon>
        <taxon>Spirotrichea</taxon>
        <taxon>Stichotrichia</taxon>
        <taxon>Sporadotrichida</taxon>
        <taxon>Oxytrichidae</taxon>
        <taxon>Stylonychinae</taxon>
        <taxon>Stylonychia</taxon>
    </lineage>
</organism>
<keyword evidence="5" id="KW-1185">Reference proteome</keyword>
<sequence length="643" mass="75538">MEESNKNEESNSNQHQDLSMNQIQQHDNEQSSNQVQNDTTLNQIHEEQENIQEDNNQDIQDDLLENQQNAINEEQQVQKQRKNRELSYMKAQNIINDNNNLVVKQRQSQGSFLKSQQAKMYNFISKQKQERALDFNQMRKNLDALRIPQDIEYLFPNKVRVYEQMRDLDEQMNQFIKQKLLSVKEDLLQNNAPKGVKRNMRAMIEVFHVNPHAQMTGTEWKIRIEGRLMGQETEKQILADDGSTGSKRFLSFFERVKIEFPQEEYPDVEWNKAKTDTGSSFDCIEIVRAFPKDQKRKQQPIPVKLSFYVENNPKKYRLSSQLSKVLGIEEDTRLRIIGALWQFIKSNRLQDSDNRELINCNSELMEIFGDDKLEFHNAIFKLKDHLFDILPIELNFEIQTKRGCPQQTIHFYDLPVFEYHTKSQREQIEFLINCNYDFFNSSQDHLDLDNGTHSTTKLALNGNLLKKRETKYNIKISNSIEKMKKSYRHMEFYNRMSRDVKTQIQNVIVEQNKWLKVIQEEQTPYFEPQGEHEQAMFYQQNQNWIMGEVENYITQVKSIKAAKAQEEENMNDQSYGNEDEIQGNEKNQSNNENSRSQNKRSVGGGDNEQSEKKHSIVPNGLSSAVNGAHVTTRSGSYNLRGAQ</sequence>
<feature type="region of interest" description="Disordered" evidence="2">
    <location>
        <begin position="564"/>
        <end position="643"/>
    </location>
</feature>
<dbReference type="SMART" id="SM00151">
    <property type="entry name" value="SWIB"/>
    <property type="match status" value="1"/>
</dbReference>
<feature type="region of interest" description="Disordered" evidence="2">
    <location>
        <begin position="1"/>
        <end position="35"/>
    </location>
</feature>
<proteinExistence type="predicted"/>
<feature type="compositionally biased region" description="Polar residues" evidence="2">
    <location>
        <begin position="14"/>
        <end position="35"/>
    </location>
</feature>
<feature type="coiled-coil region" evidence="1">
    <location>
        <begin position="37"/>
        <end position="84"/>
    </location>
</feature>
<dbReference type="Proteomes" id="UP000039865">
    <property type="component" value="Unassembled WGS sequence"/>
</dbReference>
<protein>
    <submittedName>
        <fullName evidence="4">Swi snf complex component snf12 homolog</fullName>
    </submittedName>
</protein>
<evidence type="ECO:0000259" key="3">
    <source>
        <dbReference type="PROSITE" id="PS51925"/>
    </source>
</evidence>
<dbReference type="InterPro" id="IPR036885">
    <property type="entry name" value="SWIB_MDM2_dom_sf"/>
</dbReference>
<dbReference type="SUPFAM" id="SSF47592">
    <property type="entry name" value="SWIB/MDM2 domain"/>
    <property type="match status" value="1"/>
</dbReference>
<name>A0A078A0W9_STYLE</name>
<dbReference type="CDD" id="cd10568">
    <property type="entry name" value="SWIB_like"/>
    <property type="match status" value="1"/>
</dbReference>
<evidence type="ECO:0000256" key="2">
    <source>
        <dbReference type="SAM" id="MobiDB-lite"/>
    </source>
</evidence>
<dbReference type="EMBL" id="CCKQ01003981">
    <property type="protein sequence ID" value="CDW75123.1"/>
    <property type="molecule type" value="Genomic_DNA"/>
</dbReference>
<gene>
    <name evidence="4" type="primary">Contig17119.g18237</name>
    <name evidence="4" type="ORF">STYLEM_4110</name>
</gene>
<feature type="compositionally biased region" description="Low complexity" evidence="2">
    <location>
        <begin position="584"/>
        <end position="601"/>
    </location>
</feature>
<reference evidence="4 5" key="1">
    <citation type="submission" date="2014-06" db="EMBL/GenBank/DDBJ databases">
        <authorList>
            <person name="Swart Estienne"/>
        </authorList>
    </citation>
    <scope>NUCLEOTIDE SEQUENCE [LARGE SCALE GENOMIC DNA]</scope>
    <source>
        <strain evidence="4 5">130c</strain>
    </source>
</reference>
<dbReference type="PROSITE" id="PS51925">
    <property type="entry name" value="SWIB_MDM2"/>
    <property type="match status" value="1"/>
</dbReference>
<keyword evidence="1" id="KW-0175">Coiled coil</keyword>